<reference evidence="1" key="1">
    <citation type="submission" date="2021-06" db="EMBL/GenBank/DDBJ databases">
        <authorList>
            <person name="Kallberg Y."/>
            <person name="Tangrot J."/>
            <person name="Rosling A."/>
        </authorList>
    </citation>
    <scope>NUCLEOTIDE SEQUENCE</scope>
    <source>
        <strain evidence="1">FL966</strain>
    </source>
</reference>
<gene>
    <name evidence="1" type="ORF">CPELLU_LOCUS21699</name>
</gene>
<protein>
    <submittedName>
        <fullName evidence="1">14849_t:CDS:1</fullName>
    </submittedName>
</protein>
<dbReference type="AlphaFoldDB" id="A0A9N9KJW3"/>
<proteinExistence type="predicted"/>
<dbReference type="EMBL" id="CAJVQA010083960">
    <property type="protein sequence ID" value="CAG8838361.1"/>
    <property type="molecule type" value="Genomic_DNA"/>
</dbReference>
<keyword evidence="2" id="KW-1185">Reference proteome</keyword>
<name>A0A9N9KJW3_9GLOM</name>
<organism evidence="1 2">
    <name type="scientific">Cetraspora pellucida</name>
    <dbReference type="NCBI Taxonomy" id="1433469"/>
    <lineage>
        <taxon>Eukaryota</taxon>
        <taxon>Fungi</taxon>
        <taxon>Fungi incertae sedis</taxon>
        <taxon>Mucoromycota</taxon>
        <taxon>Glomeromycotina</taxon>
        <taxon>Glomeromycetes</taxon>
        <taxon>Diversisporales</taxon>
        <taxon>Gigasporaceae</taxon>
        <taxon>Cetraspora</taxon>
    </lineage>
</organism>
<comment type="caution">
    <text evidence="1">The sequence shown here is derived from an EMBL/GenBank/DDBJ whole genome shotgun (WGS) entry which is preliminary data.</text>
</comment>
<evidence type="ECO:0000313" key="1">
    <source>
        <dbReference type="EMBL" id="CAG8838361.1"/>
    </source>
</evidence>
<feature type="non-terminal residue" evidence="1">
    <location>
        <position position="88"/>
    </location>
</feature>
<feature type="non-terminal residue" evidence="1">
    <location>
        <position position="1"/>
    </location>
</feature>
<dbReference type="OrthoDB" id="2416518at2759"/>
<sequence>MSLNQNKYPENNSFMLKQSNTNYNYHIINEGFYPSNSKIYYISACSHSETKYKISDNYLVQTSWGRGKSQHIIKCEIEYDSDRPVFRI</sequence>
<accession>A0A9N9KJW3</accession>
<dbReference type="Proteomes" id="UP000789759">
    <property type="component" value="Unassembled WGS sequence"/>
</dbReference>
<evidence type="ECO:0000313" key="2">
    <source>
        <dbReference type="Proteomes" id="UP000789759"/>
    </source>
</evidence>